<accession>A0AAD2HUN7</accession>
<dbReference type="AlphaFoldDB" id="A0AAD2HUN7"/>
<organism evidence="1 2">
    <name type="scientific">Mycena citricolor</name>
    <dbReference type="NCBI Taxonomy" id="2018698"/>
    <lineage>
        <taxon>Eukaryota</taxon>
        <taxon>Fungi</taxon>
        <taxon>Dikarya</taxon>
        <taxon>Basidiomycota</taxon>
        <taxon>Agaricomycotina</taxon>
        <taxon>Agaricomycetes</taxon>
        <taxon>Agaricomycetidae</taxon>
        <taxon>Agaricales</taxon>
        <taxon>Marasmiineae</taxon>
        <taxon>Mycenaceae</taxon>
        <taxon>Mycena</taxon>
    </lineage>
</organism>
<gene>
    <name evidence="1" type="ORF">MYCIT1_LOCUS33004</name>
</gene>
<proteinExistence type="predicted"/>
<name>A0AAD2HUN7_9AGAR</name>
<comment type="caution">
    <text evidence="1">The sequence shown here is derived from an EMBL/GenBank/DDBJ whole genome shotgun (WGS) entry which is preliminary data.</text>
</comment>
<protein>
    <submittedName>
        <fullName evidence="1">Uncharacterized protein</fullName>
    </submittedName>
</protein>
<dbReference type="Proteomes" id="UP001295794">
    <property type="component" value="Unassembled WGS sequence"/>
</dbReference>
<reference evidence="1" key="1">
    <citation type="submission" date="2023-11" db="EMBL/GenBank/DDBJ databases">
        <authorList>
            <person name="De Vega J J."/>
            <person name="De Vega J J."/>
        </authorList>
    </citation>
    <scope>NUCLEOTIDE SEQUENCE</scope>
</reference>
<keyword evidence="2" id="KW-1185">Reference proteome</keyword>
<evidence type="ECO:0000313" key="1">
    <source>
        <dbReference type="EMBL" id="CAK5281761.1"/>
    </source>
</evidence>
<sequence>MKERPTVNRQDATVSILQYGFCQIAFAAALGTMDEGDGRGPVGLVCRRKLRYGCKQLELHRLVAQPLIDSEFWESSIRRLHMKCSDLPRISNQSCSL</sequence>
<dbReference type="EMBL" id="CAVNYO010000444">
    <property type="protein sequence ID" value="CAK5281761.1"/>
    <property type="molecule type" value="Genomic_DNA"/>
</dbReference>
<feature type="non-terminal residue" evidence="1">
    <location>
        <position position="1"/>
    </location>
</feature>
<evidence type="ECO:0000313" key="2">
    <source>
        <dbReference type="Proteomes" id="UP001295794"/>
    </source>
</evidence>